<dbReference type="PANTHER" id="PTHR47510">
    <property type="entry name" value="REVERSE TRANSCRIPTASE DOMAIN-CONTAINING PROTEIN"/>
    <property type="match status" value="1"/>
</dbReference>
<protein>
    <submittedName>
        <fullName evidence="1">Non-LTR (Long terminal repeat) retrotransposon and domain-containing protein</fullName>
    </submittedName>
</protein>
<keyword evidence="2" id="KW-1185">Reference proteome</keyword>
<evidence type="ECO:0000313" key="2">
    <source>
        <dbReference type="Proteomes" id="UP000762676"/>
    </source>
</evidence>
<accession>A0AAV4F6P9</accession>
<dbReference type="EMBL" id="BMAT01004132">
    <property type="protein sequence ID" value="GFR68685.1"/>
    <property type="molecule type" value="Genomic_DNA"/>
</dbReference>
<sequence length="215" mass="24361">MRKVWQGMNMMAGCKGKKGNNSVEGDEGYANDLNKFYARFDCHDFVQEREECKSALLESLLHDRERIVIDESEVRKAMLALKPNKAPGPDGVKPSVLKKCAEQLSGIMCEIFNMSLKELDKSLEFNYKPRQAPANNVCASLGLPVQQHIIKDAPLHLSCSLTQSACYLSPLLLHTRIRPSAWSMQNQDSSLNTTLRHWMPSHEACSWAHSVRWCR</sequence>
<evidence type="ECO:0000313" key="1">
    <source>
        <dbReference type="EMBL" id="GFR68685.1"/>
    </source>
</evidence>
<organism evidence="1 2">
    <name type="scientific">Elysia marginata</name>
    <dbReference type="NCBI Taxonomy" id="1093978"/>
    <lineage>
        <taxon>Eukaryota</taxon>
        <taxon>Metazoa</taxon>
        <taxon>Spiralia</taxon>
        <taxon>Lophotrochozoa</taxon>
        <taxon>Mollusca</taxon>
        <taxon>Gastropoda</taxon>
        <taxon>Heterobranchia</taxon>
        <taxon>Euthyneura</taxon>
        <taxon>Panpulmonata</taxon>
        <taxon>Sacoglossa</taxon>
        <taxon>Placobranchoidea</taxon>
        <taxon>Plakobranchidae</taxon>
        <taxon>Elysia</taxon>
    </lineage>
</organism>
<reference evidence="1 2" key="1">
    <citation type="journal article" date="2021" name="Elife">
        <title>Chloroplast acquisition without the gene transfer in kleptoplastic sea slugs, Plakobranchus ocellatus.</title>
        <authorList>
            <person name="Maeda T."/>
            <person name="Takahashi S."/>
            <person name="Yoshida T."/>
            <person name="Shimamura S."/>
            <person name="Takaki Y."/>
            <person name="Nagai Y."/>
            <person name="Toyoda A."/>
            <person name="Suzuki Y."/>
            <person name="Arimoto A."/>
            <person name="Ishii H."/>
            <person name="Satoh N."/>
            <person name="Nishiyama T."/>
            <person name="Hasebe M."/>
            <person name="Maruyama T."/>
            <person name="Minagawa J."/>
            <person name="Obokata J."/>
            <person name="Shigenobu S."/>
        </authorList>
    </citation>
    <scope>NUCLEOTIDE SEQUENCE [LARGE SCALE GENOMIC DNA]</scope>
</reference>
<dbReference type="PANTHER" id="PTHR47510:SF3">
    <property type="entry name" value="ENDO_EXONUCLEASE_PHOSPHATASE DOMAIN-CONTAINING PROTEIN"/>
    <property type="match status" value="1"/>
</dbReference>
<gene>
    <name evidence="1" type="ORF">ElyMa_002027500</name>
</gene>
<proteinExistence type="predicted"/>
<dbReference type="AlphaFoldDB" id="A0AAV4F6P9"/>
<dbReference type="Proteomes" id="UP000762676">
    <property type="component" value="Unassembled WGS sequence"/>
</dbReference>
<comment type="caution">
    <text evidence="1">The sequence shown here is derived from an EMBL/GenBank/DDBJ whole genome shotgun (WGS) entry which is preliminary data.</text>
</comment>
<name>A0AAV4F6P9_9GAST</name>